<dbReference type="PANTHER" id="PTHR43537:SF5">
    <property type="entry name" value="UXU OPERON TRANSCRIPTIONAL REGULATOR"/>
    <property type="match status" value="1"/>
</dbReference>
<evidence type="ECO:0000256" key="2">
    <source>
        <dbReference type="ARBA" id="ARBA00023125"/>
    </source>
</evidence>
<dbReference type="SMART" id="SM00895">
    <property type="entry name" value="FCD"/>
    <property type="match status" value="1"/>
</dbReference>
<evidence type="ECO:0000256" key="3">
    <source>
        <dbReference type="ARBA" id="ARBA00023163"/>
    </source>
</evidence>
<dbReference type="AlphaFoldDB" id="A0A7W3MWU4"/>
<name>A0A7W3MWU4_9ACTN</name>
<dbReference type="InterPro" id="IPR011711">
    <property type="entry name" value="GntR_C"/>
</dbReference>
<organism evidence="6 7">
    <name type="scientific">Thermomonospora cellulosilytica</name>
    <dbReference type="NCBI Taxonomy" id="1411118"/>
    <lineage>
        <taxon>Bacteria</taxon>
        <taxon>Bacillati</taxon>
        <taxon>Actinomycetota</taxon>
        <taxon>Actinomycetes</taxon>
        <taxon>Streptosporangiales</taxon>
        <taxon>Thermomonosporaceae</taxon>
        <taxon>Thermomonospora</taxon>
    </lineage>
</organism>
<dbReference type="InterPro" id="IPR036390">
    <property type="entry name" value="WH_DNA-bd_sf"/>
</dbReference>
<dbReference type="Gene3D" id="1.20.120.530">
    <property type="entry name" value="GntR ligand-binding domain-like"/>
    <property type="match status" value="1"/>
</dbReference>
<evidence type="ECO:0000256" key="1">
    <source>
        <dbReference type="ARBA" id="ARBA00023015"/>
    </source>
</evidence>
<dbReference type="Proteomes" id="UP000539313">
    <property type="component" value="Unassembled WGS sequence"/>
</dbReference>
<gene>
    <name evidence="6" type="ORF">HNR21_002159</name>
</gene>
<evidence type="ECO:0000259" key="5">
    <source>
        <dbReference type="PROSITE" id="PS50949"/>
    </source>
</evidence>
<dbReference type="CDD" id="cd07377">
    <property type="entry name" value="WHTH_GntR"/>
    <property type="match status" value="1"/>
</dbReference>
<keyword evidence="3" id="KW-0804">Transcription</keyword>
<dbReference type="PANTHER" id="PTHR43537">
    <property type="entry name" value="TRANSCRIPTIONAL REGULATOR, GNTR FAMILY"/>
    <property type="match status" value="1"/>
</dbReference>
<dbReference type="InterPro" id="IPR036388">
    <property type="entry name" value="WH-like_DNA-bd_sf"/>
</dbReference>
<dbReference type="PRINTS" id="PR00035">
    <property type="entry name" value="HTHGNTR"/>
</dbReference>
<dbReference type="Pfam" id="PF07729">
    <property type="entry name" value="FCD"/>
    <property type="match status" value="1"/>
</dbReference>
<dbReference type="InterPro" id="IPR008920">
    <property type="entry name" value="TF_FadR/GntR_C"/>
</dbReference>
<dbReference type="InterPro" id="IPR000524">
    <property type="entry name" value="Tscrpt_reg_HTH_GntR"/>
</dbReference>
<dbReference type="Pfam" id="PF00392">
    <property type="entry name" value="GntR"/>
    <property type="match status" value="1"/>
</dbReference>
<keyword evidence="2 6" id="KW-0238">DNA-binding</keyword>
<dbReference type="GO" id="GO:0003700">
    <property type="term" value="F:DNA-binding transcription factor activity"/>
    <property type="evidence" value="ECO:0007669"/>
    <property type="project" value="InterPro"/>
</dbReference>
<feature type="region of interest" description="Disordered" evidence="4">
    <location>
        <begin position="217"/>
        <end position="236"/>
    </location>
</feature>
<dbReference type="Gene3D" id="1.10.10.10">
    <property type="entry name" value="Winged helix-like DNA-binding domain superfamily/Winged helix DNA-binding domain"/>
    <property type="match status" value="1"/>
</dbReference>
<evidence type="ECO:0000313" key="6">
    <source>
        <dbReference type="EMBL" id="MBA9003277.1"/>
    </source>
</evidence>
<dbReference type="SUPFAM" id="SSF48008">
    <property type="entry name" value="GntR ligand-binding domain-like"/>
    <property type="match status" value="1"/>
</dbReference>
<keyword evidence="7" id="KW-1185">Reference proteome</keyword>
<comment type="caution">
    <text evidence="6">The sequence shown here is derived from an EMBL/GenBank/DDBJ whole genome shotgun (WGS) entry which is preliminary data.</text>
</comment>
<dbReference type="SMART" id="SM00345">
    <property type="entry name" value="HTH_GNTR"/>
    <property type="match status" value="1"/>
</dbReference>
<sequence length="236" mass="25879">MRQITGTTNLNRQVAEALREAIHTGELRPGELYSVTRLAETLGISRTPVREALLTLADTGLVRIERNRGFRVVRRNPRHIAEVFHLRLLLEVPATRLAATAVTPDLLNALRSELTAMQDAAQAHDEPRFMHHDRRFHALILETAGNSLLTNTVATLRDTITTVGASTADQTRSLSDIAAEHTPILRALEAADPEAAAQAMRHHITHTGELLVAQTAAENAEPVSEPDTALLHNTHP</sequence>
<reference evidence="6 7" key="1">
    <citation type="submission" date="2020-08" db="EMBL/GenBank/DDBJ databases">
        <title>Sequencing the genomes of 1000 actinobacteria strains.</title>
        <authorList>
            <person name="Klenk H.-P."/>
        </authorList>
    </citation>
    <scope>NUCLEOTIDE SEQUENCE [LARGE SCALE GENOMIC DNA]</scope>
    <source>
        <strain evidence="6 7">DSM 45823</strain>
    </source>
</reference>
<dbReference type="GO" id="GO:0003677">
    <property type="term" value="F:DNA binding"/>
    <property type="evidence" value="ECO:0007669"/>
    <property type="project" value="UniProtKB-KW"/>
</dbReference>
<dbReference type="EMBL" id="JACJII010000001">
    <property type="protein sequence ID" value="MBA9003277.1"/>
    <property type="molecule type" value="Genomic_DNA"/>
</dbReference>
<keyword evidence="1" id="KW-0805">Transcription regulation</keyword>
<dbReference type="PROSITE" id="PS50949">
    <property type="entry name" value="HTH_GNTR"/>
    <property type="match status" value="1"/>
</dbReference>
<evidence type="ECO:0000313" key="7">
    <source>
        <dbReference type="Proteomes" id="UP000539313"/>
    </source>
</evidence>
<dbReference type="SUPFAM" id="SSF46785">
    <property type="entry name" value="Winged helix' DNA-binding domain"/>
    <property type="match status" value="1"/>
</dbReference>
<accession>A0A7W3MWU4</accession>
<protein>
    <submittedName>
        <fullName evidence="6">DNA-binding GntR family transcriptional regulator</fullName>
    </submittedName>
</protein>
<feature type="domain" description="HTH gntR-type" evidence="5">
    <location>
        <begin position="8"/>
        <end position="75"/>
    </location>
</feature>
<proteinExistence type="predicted"/>
<dbReference type="RefSeq" id="WP_182705073.1">
    <property type="nucleotide sequence ID" value="NZ_JACJII010000001.1"/>
</dbReference>
<evidence type="ECO:0000256" key="4">
    <source>
        <dbReference type="SAM" id="MobiDB-lite"/>
    </source>
</evidence>